<dbReference type="KEGG" id="bse:Bsel_1231"/>
<accession>D6XSF7</accession>
<keyword evidence="2" id="KW-0378">Hydrolase</keyword>
<dbReference type="InterPro" id="IPR022742">
    <property type="entry name" value="Hydrolase_4"/>
</dbReference>
<dbReference type="AlphaFoldDB" id="D6XSF7"/>
<dbReference type="HOGENOM" id="CLU_026209_7_2_9"/>
<dbReference type="GO" id="GO:0016787">
    <property type="term" value="F:hydrolase activity"/>
    <property type="evidence" value="ECO:0007669"/>
    <property type="project" value="UniProtKB-KW"/>
</dbReference>
<dbReference type="eggNOG" id="COG2267">
    <property type="taxonomic scope" value="Bacteria"/>
</dbReference>
<gene>
    <name evidence="2" type="ordered locus">Bsel_1231</name>
</gene>
<dbReference type="STRING" id="439292.Bsel_1231"/>
<dbReference type="EMBL" id="CP001791">
    <property type="protein sequence ID" value="ADH98743.1"/>
    <property type="molecule type" value="Genomic_DNA"/>
</dbReference>
<dbReference type="InterPro" id="IPR000073">
    <property type="entry name" value="AB_hydrolase_1"/>
</dbReference>
<dbReference type="InterPro" id="IPR029058">
    <property type="entry name" value="AB_hydrolase_fold"/>
</dbReference>
<reference evidence="2" key="1">
    <citation type="submission" date="2009-10" db="EMBL/GenBank/DDBJ databases">
        <title>Complete sequence of Bacillus selenitireducens MLS10.</title>
        <authorList>
            <consortium name="US DOE Joint Genome Institute"/>
            <person name="Lucas S."/>
            <person name="Copeland A."/>
            <person name="Lapidus A."/>
            <person name="Glavina del Rio T."/>
            <person name="Dalin E."/>
            <person name="Tice H."/>
            <person name="Bruce D."/>
            <person name="Goodwin L."/>
            <person name="Pitluck S."/>
            <person name="Sims D."/>
            <person name="Brettin T."/>
            <person name="Detter J.C."/>
            <person name="Han C."/>
            <person name="Larimer F."/>
            <person name="Land M."/>
            <person name="Hauser L."/>
            <person name="Kyrpides N."/>
            <person name="Ovchinnikova G."/>
            <person name="Stolz J."/>
        </authorList>
    </citation>
    <scope>NUCLEOTIDE SEQUENCE [LARGE SCALE GENOMIC DNA]</scope>
    <source>
        <strain evidence="2">MLS10</strain>
    </source>
</reference>
<dbReference type="ESTHER" id="bacie-d6xsf7">
    <property type="family name" value="Monoglyceridelipase_lysophospholip"/>
</dbReference>
<dbReference type="Pfam" id="PF12146">
    <property type="entry name" value="Hydrolase_4"/>
    <property type="match status" value="1"/>
</dbReference>
<keyword evidence="3" id="KW-1185">Reference proteome</keyword>
<organism evidence="2 3">
    <name type="scientific">Bacillus selenitireducens (strain ATCC 700615 / DSM 15326 / MLS10)</name>
    <dbReference type="NCBI Taxonomy" id="439292"/>
    <lineage>
        <taxon>Bacteria</taxon>
        <taxon>Bacillati</taxon>
        <taxon>Bacillota</taxon>
        <taxon>Bacilli</taxon>
        <taxon>Bacillales</taxon>
        <taxon>Bacillaceae</taxon>
        <taxon>Salisediminibacterium</taxon>
    </lineage>
</organism>
<feature type="domain" description="Serine aminopeptidase S33" evidence="1">
    <location>
        <begin position="12"/>
        <end position="248"/>
    </location>
</feature>
<dbReference type="Gene3D" id="3.40.50.1820">
    <property type="entry name" value="alpha/beta hydrolase"/>
    <property type="match status" value="1"/>
</dbReference>
<name>D6XSF7_BACIE</name>
<protein>
    <submittedName>
        <fullName evidence="2">Alpha/beta hydrolase fold protein</fullName>
    </submittedName>
</protein>
<proteinExistence type="predicted"/>
<dbReference type="InterPro" id="IPR051044">
    <property type="entry name" value="MAG_DAG_Lipase"/>
</dbReference>
<evidence type="ECO:0000259" key="1">
    <source>
        <dbReference type="Pfam" id="PF12146"/>
    </source>
</evidence>
<dbReference type="PANTHER" id="PTHR11614">
    <property type="entry name" value="PHOSPHOLIPASE-RELATED"/>
    <property type="match status" value="1"/>
</dbReference>
<dbReference type="PRINTS" id="PR00111">
    <property type="entry name" value="ABHYDROLASE"/>
</dbReference>
<dbReference type="SUPFAM" id="SSF53474">
    <property type="entry name" value="alpha/beta-Hydrolases"/>
    <property type="match status" value="1"/>
</dbReference>
<sequence>MVMMKYETNVERPRGVAVVVHGAGEHHGRYRWLIEQFQAAGFHVVSGDLPGQGKTDGKRGHIKSFDEYIARITSWLIAAKTYKLPVILFGHSMGGLASVRTVVRLEERLKPDMMILSSPCLGLVNQTSKPKEFLARVMNRVKPDLYVTSNVRNGTGTRNREVIRLYDEDPLRVRKITVRWYRELHQSMKAAFTEAASFPDIPLLVSQGGEDLIVDRHEVRKWFDRLPINDKSYKEWPGLYHEVLNEPERADVYLHLAGFIETQLALLIERDPVTQS</sequence>
<evidence type="ECO:0000313" key="2">
    <source>
        <dbReference type="EMBL" id="ADH98743.1"/>
    </source>
</evidence>
<dbReference type="Proteomes" id="UP000000271">
    <property type="component" value="Chromosome"/>
</dbReference>
<evidence type="ECO:0000313" key="3">
    <source>
        <dbReference type="Proteomes" id="UP000000271"/>
    </source>
</evidence>